<evidence type="ECO:0000313" key="16">
    <source>
        <dbReference type="EMBL" id="MFL0196355.1"/>
    </source>
</evidence>
<proteinExistence type="inferred from homology"/>
<gene>
    <name evidence="16" type="primary">feoB</name>
    <name evidence="16" type="ORF">ACJDU8_12430</name>
</gene>
<feature type="transmembrane region" description="Helical" evidence="14">
    <location>
        <begin position="349"/>
        <end position="369"/>
    </location>
</feature>
<dbReference type="InterPro" id="IPR011642">
    <property type="entry name" value="Gate_dom"/>
</dbReference>
<dbReference type="CDD" id="cd01879">
    <property type="entry name" value="FeoB"/>
    <property type="match status" value="1"/>
</dbReference>
<dbReference type="PANTHER" id="PTHR43185:SF1">
    <property type="entry name" value="FE(2+) TRANSPORTER FEOB"/>
    <property type="match status" value="1"/>
</dbReference>
<dbReference type="InterPro" id="IPR006073">
    <property type="entry name" value="GTP-bd"/>
</dbReference>
<evidence type="ECO:0000256" key="14">
    <source>
        <dbReference type="RuleBase" id="RU362098"/>
    </source>
</evidence>
<dbReference type="PROSITE" id="PS51711">
    <property type="entry name" value="G_FEOB"/>
    <property type="match status" value="1"/>
</dbReference>
<keyword evidence="10" id="KW-0406">Ion transport</keyword>
<dbReference type="InterPro" id="IPR050860">
    <property type="entry name" value="FeoB_GTPase"/>
</dbReference>
<feature type="transmembrane region" description="Helical" evidence="14">
    <location>
        <begin position="589"/>
        <end position="611"/>
    </location>
</feature>
<evidence type="ECO:0000256" key="10">
    <source>
        <dbReference type="ARBA" id="ARBA00023065"/>
    </source>
</evidence>
<evidence type="ECO:0000256" key="12">
    <source>
        <dbReference type="ARBA" id="ARBA00023136"/>
    </source>
</evidence>
<sequence length="645" mass="71583">MVVAALLGNPNVGKTSLFNYLTGSNQYVGNWPGVTVEKKEGYVNNSIKIVDLPGIYAMDTYSNEEKVSKEFLLKDNPDIIINIVDSSNLNRNLYLTTQLKQFNKPIILVLNMIDVAESKGMKIDIPILSKELGVMVLPIIATKGIGIDKLIEILKNGNFKTPEDKTKFEFESEKEAYSYINDILNKCLLETKKDITTPTEKIDNIILNRFLAYPIFLIALILIFKFTFSWVGQPIADAFSNFLDGSLTPYLKVLLSGTSHWFSSLLIDGILAGVGSVVVFFPVIFCLFLGVSFLEDSGYMARGAFIMDKLMRKMGLSGKAFIPLIVGFGCSVPAVMSSKTLESEKDRKLTALLVPLMSCNARLPIYALFASAFFSHSQTEVVFSLYILGIAIAFLIGILFKNTIFKKDEEPFIIELPEYNIPKLKNLLLHTWEKAKGFLRKAGTIILSMSVLIWFLSNFNLSGMVSMDKSILSSVGKFISPIFSPMGFDQWQSSVALITGITAKEIVLSTMSIVYGGNLSSLLPSFFTPVSAYAFLVFVLLYTPCISALATIKKEYGSRMAVFSVTYQLILAWLGSFVVFKLATLWVMGGFYMLEIILGTAIVVASAYILYKSLKNKFKGKCDCGCCSVSNCSHRDKKEKVIKKS</sequence>
<keyword evidence="5 14" id="KW-0410">Iron transport</keyword>
<protein>
    <recommendedName>
        <fullName evidence="13 14">Ferrous iron transport protein B</fullName>
    </recommendedName>
</protein>
<dbReference type="Pfam" id="PF07670">
    <property type="entry name" value="Gate"/>
    <property type="match status" value="2"/>
</dbReference>
<dbReference type="InterPro" id="IPR003373">
    <property type="entry name" value="Fe2_transport_prot-B"/>
</dbReference>
<dbReference type="Gene3D" id="3.40.50.300">
    <property type="entry name" value="P-loop containing nucleotide triphosphate hydrolases"/>
    <property type="match status" value="1"/>
</dbReference>
<keyword evidence="12 14" id="KW-0472">Membrane</keyword>
<evidence type="ECO:0000256" key="4">
    <source>
        <dbReference type="ARBA" id="ARBA00022475"/>
    </source>
</evidence>
<keyword evidence="3 14" id="KW-0813">Transport</keyword>
<comment type="subcellular location">
    <subcellularLocation>
        <location evidence="2 14">Cell membrane</location>
        <topology evidence="2 14">Multi-pass membrane protein</topology>
    </subcellularLocation>
</comment>
<dbReference type="Pfam" id="PF02421">
    <property type="entry name" value="FeoB_N"/>
    <property type="match status" value="1"/>
</dbReference>
<feature type="domain" description="FeoB-type G" evidence="15">
    <location>
        <begin position="1"/>
        <end position="160"/>
    </location>
</feature>
<accession>A0ABW8SK61</accession>
<dbReference type="EMBL" id="JBJHZX010000017">
    <property type="protein sequence ID" value="MFL0196355.1"/>
    <property type="molecule type" value="Genomic_DNA"/>
</dbReference>
<feature type="transmembrane region" description="Helical" evidence="14">
    <location>
        <begin position="438"/>
        <end position="457"/>
    </location>
</feature>
<dbReference type="InterPro" id="IPR030389">
    <property type="entry name" value="G_FEOB_dom"/>
</dbReference>
<feature type="transmembrane region" description="Helical" evidence="14">
    <location>
        <begin position="314"/>
        <end position="337"/>
    </location>
</feature>
<comment type="similarity">
    <text evidence="14">Belongs to the TRAFAC class TrmE-Era-EngA-EngB-Septin-like GTPase superfamily. FeoB GTPase (TC 9.A.8) family.</text>
</comment>
<keyword evidence="6 14" id="KW-0812">Transmembrane</keyword>
<evidence type="ECO:0000256" key="5">
    <source>
        <dbReference type="ARBA" id="ARBA00022496"/>
    </source>
</evidence>
<reference evidence="16 17" key="1">
    <citation type="submission" date="2024-11" db="EMBL/GenBank/DDBJ databases">
        <authorList>
            <person name="Heng Y.C."/>
            <person name="Lim A.C.H."/>
            <person name="Lee J.K.Y."/>
            <person name="Kittelmann S."/>
        </authorList>
    </citation>
    <scope>NUCLEOTIDE SEQUENCE [LARGE SCALE GENOMIC DNA]</scope>
    <source>
        <strain evidence="16 17">WILCCON 0269</strain>
    </source>
</reference>
<evidence type="ECO:0000256" key="11">
    <source>
        <dbReference type="ARBA" id="ARBA00023134"/>
    </source>
</evidence>
<comment type="caution">
    <text evidence="16">The sequence shown here is derived from an EMBL/GenBank/DDBJ whole genome shotgun (WGS) entry which is preliminary data.</text>
</comment>
<evidence type="ECO:0000256" key="9">
    <source>
        <dbReference type="ARBA" id="ARBA00023004"/>
    </source>
</evidence>
<dbReference type="PANTHER" id="PTHR43185">
    <property type="entry name" value="FERROUS IRON TRANSPORT PROTEIN B"/>
    <property type="match status" value="1"/>
</dbReference>
<evidence type="ECO:0000313" key="17">
    <source>
        <dbReference type="Proteomes" id="UP001623660"/>
    </source>
</evidence>
<evidence type="ECO:0000256" key="7">
    <source>
        <dbReference type="ARBA" id="ARBA00022741"/>
    </source>
</evidence>
<evidence type="ECO:0000256" key="8">
    <source>
        <dbReference type="ARBA" id="ARBA00022989"/>
    </source>
</evidence>
<evidence type="ECO:0000256" key="1">
    <source>
        <dbReference type="ARBA" id="ARBA00003926"/>
    </source>
</evidence>
<keyword evidence="7" id="KW-0547">Nucleotide-binding</keyword>
<keyword evidence="4" id="KW-1003">Cell membrane</keyword>
<dbReference type="SUPFAM" id="SSF52540">
    <property type="entry name" value="P-loop containing nucleoside triphosphate hydrolases"/>
    <property type="match status" value="1"/>
</dbReference>
<comment type="function">
    <text evidence="1 14">Probable transporter of a GTP-driven Fe(2+) uptake system.</text>
</comment>
<evidence type="ECO:0000256" key="6">
    <source>
        <dbReference type="ARBA" id="ARBA00022692"/>
    </source>
</evidence>
<evidence type="ECO:0000256" key="3">
    <source>
        <dbReference type="ARBA" id="ARBA00022448"/>
    </source>
</evidence>
<evidence type="ECO:0000259" key="15">
    <source>
        <dbReference type="PROSITE" id="PS51711"/>
    </source>
</evidence>
<dbReference type="RefSeq" id="WP_406792465.1">
    <property type="nucleotide sequence ID" value="NZ_JBJHZX010000017.1"/>
</dbReference>
<keyword evidence="17" id="KW-1185">Reference proteome</keyword>
<feature type="transmembrane region" description="Helical" evidence="14">
    <location>
        <begin position="530"/>
        <end position="550"/>
    </location>
</feature>
<dbReference type="Pfam" id="PF07664">
    <property type="entry name" value="FeoB_C"/>
    <property type="match status" value="1"/>
</dbReference>
<evidence type="ECO:0000256" key="2">
    <source>
        <dbReference type="ARBA" id="ARBA00004651"/>
    </source>
</evidence>
<keyword evidence="11 14" id="KW-0342">GTP-binding</keyword>
<dbReference type="InterPro" id="IPR027417">
    <property type="entry name" value="P-loop_NTPase"/>
</dbReference>
<dbReference type="Proteomes" id="UP001623660">
    <property type="component" value="Unassembled WGS sequence"/>
</dbReference>
<feature type="transmembrane region" description="Helical" evidence="14">
    <location>
        <begin position="210"/>
        <end position="230"/>
    </location>
</feature>
<keyword evidence="9 14" id="KW-0408">Iron</keyword>
<dbReference type="InterPro" id="IPR011640">
    <property type="entry name" value="Fe2_transport_prot_B_C"/>
</dbReference>
<feature type="transmembrane region" description="Helical" evidence="14">
    <location>
        <begin position="562"/>
        <end position="583"/>
    </location>
</feature>
<feature type="transmembrane region" description="Helical" evidence="14">
    <location>
        <begin position="274"/>
        <end position="294"/>
    </location>
</feature>
<feature type="transmembrane region" description="Helical" evidence="14">
    <location>
        <begin position="381"/>
        <end position="400"/>
    </location>
</feature>
<organism evidence="16 17">
    <name type="scientific">Candidatus Clostridium eludens</name>
    <dbReference type="NCBI Taxonomy" id="3381663"/>
    <lineage>
        <taxon>Bacteria</taxon>
        <taxon>Bacillati</taxon>
        <taxon>Bacillota</taxon>
        <taxon>Clostridia</taxon>
        <taxon>Eubacteriales</taxon>
        <taxon>Clostridiaceae</taxon>
        <taxon>Clostridium</taxon>
    </lineage>
</organism>
<name>A0ABW8SK61_9CLOT</name>
<dbReference type="PRINTS" id="PR00326">
    <property type="entry name" value="GTP1OBG"/>
</dbReference>
<keyword evidence="8 14" id="KW-1133">Transmembrane helix</keyword>
<evidence type="ECO:0000256" key="13">
    <source>
        <dbReference type="NCBIfam" id="TIGR00437"/>
    </source>
</evidence>
<dbReference type="NCBIfam" id="TIGR00437">
    <property type="entry name" value="feoB"/>
    <property type="match status" value="1"/>
</dbReference>